<dbReference type="PANTHER" id="PTHR13887">
    <property type="entry name" value="GLUTATHIONE S-TRANSFERASE KAPPA"/>
    <property type="match status" value="1"/>
</dbReference>
<sequence>MKKLAIALMLISTPLWAAPPFTPAQEARIKVLIKETLIENPSILAQAADAYNQQAEQQQQNEVKQIISQNKDALYNDSGSPHIGASKPKLTLVLFTDYNCPYCKQFDPYMEKIIKAHPEVEVVFKFLPFRAASSLTSARDALTVWETQPDRFLAFNDRLMAKKGYHDDASIKAAEKTVGVTVNEPSKRSLETIKTNLALANKLRIQGTPAILIGDTLLSGYVPYDQFEKMVETELAKVGK</sequence>
<proteinExistence type="inferred from homology"/>
<dbReference type="Proteomes" id="UP000017700">
    <property type="component" value="Chromosome"/>
</dbReference>
<dbReference type="InterPro" id="IPR012336">
    <property type="entry name" value="Thioredoxin-like_fold"/>
</dbReference>
<dbReference type="RefSeq" id="WP_021013820.1">
    <property type="nucleotide sequence ID" value="NZ_CP025084.1"/>
</dbReference>
<dbReference type="PROSITE" id="PS51352">
    <property type="entry name" value="THIOREDOXIN_2"/>
    <property type="match status" value="1"/>
</dbReference>
<evidence type="ECO:0000256" key="6">
    <source>
        <dbReference type="SAM" id="SignalP"/>
    </source>
</evidence>
<dbReference type="EMBL" id="CP025084">
    <property type="protein sequence ID" value="AUH03029.1"/>
    <property type="molecule type" value="Genomic_DNA"/>
</dbReference>
<keyword evidence="2 6" id="KW-0732">Signal</keyword>
<dbReference type="Gene3D" id="3.40.30.10">
    <property type="entry name" value="Glutaredoxin"/>
    <property type="match status" value="1"/>
</dbReference>
<evidence type="ECO:0000256" key="2">
    <source>
        <dbReference type="ARBA" id="ARBA00022729"/>
    </source>
</evidence>
<keyword evidence="5" id="KW-0676">Redox-active center</keyword>
<dbReference type="EMBL" id="CP025085">
    <property type="protein sequence ID" value="AUG98714.1"/>
    <property type="molecule type" value="Genomic_DNA"/>
</dbReference>
<reference evidence="9 10" key="1">
    <citation type="journal article" date="2013" name="Genome Announc.">
        <title>Draft genome sequence of Serratia sp. strain ATCC 39006, a model bacterium for analysis of the biosynthesis and regulation of prodigiosin, a carbapenem, and gas vesicles.</title>
        <authorList>
            <person name="Fineran P.C."/>
            <person name="Iglesias Cans M.C."/>
            <person name="Ramsay J.P."/>
            <person name="Wilf N.M."/>
            <person name="Cossyleon D."/>
            <person name="McNeil M.B."/>
            <person name="Williamson N.R."/>
            <person name="Monson R.E."/>
            <person name="Becher S.A."/>
            <person name="Stanton J.A."/>
            <person name="Brugger K."/>
            <person name="Brown S.D."/>
            <person name="Salmond G.P."/>
        </authorList>
    </citation>
    <scope>NUCLEOTIDE SEQUENCE [LARGE SCALE GENOMIC DNA]</scope>
    <source>
        <strain evidence="9">ATCC 39006</strain>
        <strain evidence="10">ATCC 39006 / SC 11482</strain>
    </source>
</reference>
<dbReference type="Proteomes" id="UP000233778">
    <property type="component" value="Chromosome"/>
</dbReference>
<evidence type="ECO:0000256" key="4">
    <source>
        <dbReference type="ARBA" id="ARBA00023157"/>
    </source>
</evidence>
<evidence type="ECO:0000256" key="1">
    <source>
        <dbReference type="ARBA" id="ARBA00005791"/>
    </source>
</evidence>
<dbReference type="Pfam" id="PF13462">
    <property type="entry name" value="Thioredoxin_4"/>
    <property type="match status" value="1"/>
</dbReference>
<dbReference type="OrthoDB" id="9780340at2"/>
<name>A0A2I5T2E0_SERS3</name>
<dbReference type="STRING" id="104623.Ser39006_00545"/>
<evidence type="ECO:0000313" key="10">
    <source>
        <dbReference type="Proteomes" id="UP000017700"/>
    </source>
</evidence>
<protein>
    <submittedName>
        <fullName evidence="9">Copper resistance protein</fullName>
    </submittedName>
</protein>
<evidence type="ECO:0000313" key="9">
    <source>
        <dbReference type="EMBL" id="AUH03029.1"/>
    </source>
</evidence>
<accession>A0A2I5T2E0</accession>
<reference evidence="8 11" key="3">
    <citation type="submission" date="2017-11" db="EMBL/GenBank/DDBJ databases">
        <title>Complete genome sequence of Serratia sp. ATCC 39006 LacA.</title>
        <authorList>
            <person name="Hampton H.G."/>
            <person name="Jackson S.A."/>
            <person name="Jauregui R."/>
            <person name="Poulter G.T.M."/>
            <person name="Salmond G.P.C."/>
            <person name="Fineran P.C."/>
        </authorList>
    </citation>
    <scope>NUCLEOTIDE SEQUENCE [LARGE SCALE GENOMIC DNA]</scope>
    <source>
        <strain evidence="8 11">ATCC 39006</strain>
    </source>
</reference>
<organism evidence="9 10">
    <name type="scientific">Serratia sp. (strain ATCC 39006)</name>
    <name type="common">Prodigiosinella confusarubida</name>
    <dbReference type="NCBI Taxonomy" id="104623"/>
    <lineage>
        <taxon>Bacteria</taxon>
        <taxon>Pseudomonadati</taxon>
        <taxon>Pseudomonadota</taxon>
        <taxon>Gammaproteobacteria</taxon>
        <taxon>Enterobacterales</taxon>
        <taxon>Pectobacteriaceae</taxon>
        <taxon>Prodigiosinella</taxon>
    </lineage>
</organism>
<evidence type="ECO:0000313" key="8">
    <source>
        <dbReference type="EMBL" id="AUG98714.1"/>
    </source>
</evidence>
<evidence type="ECO:0000256" key="3">
    <source>
        <dbReference type="ARBA" id="ARBA00023002"/>
    </source>
</evidence>
<dbReference type="CDD" id="cd03023">
    <property type="entry name" value="DsbA_Com1_like"/>
    <property type="match status" value="1"/>
</dbReference>
<feature type="chain" id="PRO_5033760667" evidence="6">
    <location>
        <begin position="18"/>
        <end position="240"/>
    </location>
</feature>
<evidence type="ECO:0000256" key="5">
    <source>
        <dbReference type="ARBA" id="ARBA00023284"/>
    </source>
</evidence>
<dbReference type="KEGG" id="sera:Ser39006_002055"/>
<feature type="signal peptide" evidence="6">
    <location>
        <begin position="1"/>
        <end position="17"/>
    </location>
</feature>
<evidence type="ECO:0000259" key="7">
    <source>
        <dbReference type="PROSITE" id="PS51352"/>
    </source>
</evidence>
<reference evidence="9" key="4">
    <citation type="submission" date="2017-11" db="EMBL/GenBank/DDBJ databases">
        <title>Complete genome sequence of Serratia sp. ATCC 39006.</title>
        <authorList>
            <person name="Hampton H.G."/>
            <person name="Jackson S.A."/>
            <person name="Jauregui R."/>
            <person name="Poulter G.T.M."/>
            <person name="Salmond G.P.C."/>
            <person name="Fineran P.C."/>
        </authorList>
    </citation>
    <scope>NUCLEOTIDE SEQUENCE</scope>
    <source>
        <strain evidence="9">ATCC 39006</strain>
    </source>
</reference>
<dbReference type="InterPro" id="IPR017937">
    <property type="entry name" value="Thioredoxin_CS"/>
</dbReference>
<keyword evidence="3" id="KW-0560">Oxidoreductase</keyword>
<keyword evidence="10" id="KW-1185">Reference proteome</keyword>
<evidence type="ECO:0000313" key="11">
    <source>
        <dbReference type="Proteomes" id="UP000233778"/>
    </source>
</evidence>
<reference evidence="9" key="2">
    <citation type="submission" date="2013-09" db="EMBL/GenBank/DDBJ databases">
        <authorList>
            <person name="Wang G."/>
            <person name="Yang Y."/>
            <person name="Su Y."/>
        </authorList>
    </citation>
    <scope>NUCLEOTIDE SEQUENCE</scope>
    <source>
        <strain evidence="9">ATCC 39006</strain>
    </source>
</reference>
<dbReference type="KEGG" id="serq:CWC46_02055"/>
<dbReference type="SUPFAM" id="SSF52833">
    <property type="entry name" value="Thioredoxin-like"/>
    <property type="match status" value="1"/>
</dbReference>
<dbReference type="PANTHER" id="PTHR13887:SF14">
    <property type="entry name" value="DISULFIDE BOND FORMATION PROTEIN D"/>
    <property type="match status" value="1"/>
</dbReference>
<gene>
    <name evidence="8" type="ORF">CWC46_02055</name>
    <name evidence="9" type="ORF">Ser39006_002055</name>
</gene>
<dbReference type="AlphaFoldDB" id="A0A2I5T2E0"/>
<dbReference type="InterPro" id="IPR036249">
    <property type="entry name" value="Thioredoxin-like_sf"/>
</dbReference>
<keyword evidence="4" id="KW-1015">Disulfide bond</keyword>
<dbReference type="PROSITE" id="PS00194">
    <property type="entry name" value="THIOREDOXIN_1"/>
    <property type="match status" value="1"/>
</dbReference>
<feature type="domain" description="Thioredoxin" evidence="7">
    <location>
        <begin position="44"/>
        <end position="236"/>
    </location>
</feature>
<dbReference type="InterPro" id="IPR041205">
    <property type="entry name" value="ScsC_N"/>
</dbReference>
<dbReference type="GO" id="GO:0015036">
    <property type="term" value="F:disulfide oxidoreductase activity"/>
    <property type="evidence" value="ECO:0007669"/>
    <property type="project" value="UniProtKB-ARBA"/>
</dbReference>
<dbReference type="Pfam" id="PF18312">
    <property type="entry name" value="ScsC_N"/>
    <property type="match status" value="1"/>
</dbReference>
<dbReference type="InterPro" id="IPR013766">
    <property type="entry name" value="Thioredoxin_domain"/>
</dbReference>
<comment type="similarity">
    <text evidence="1">Belongs to the thioredoxin family. DsbA subfamily.</text>
</comment>